<gene>
    <name evidence="8" type="ORF">C7476_10993</name>
</gene>
<feature type="transmembrane region" description="Helical" evidence="6">
    <location>
        <begin position="219"/>
        <end position="238"/>
    </location>
</feature>
<dbReference type="Pfam" id="PF07690">
    <property type="entry name" value="MFS_1"/>
    <property type="match status" value="1"/>
</dbReference>
<feature type="transmembrane region" description="Helical" evidence="6">
    <location>
        <begin position="187"/>
        <end position="207"/>
    </location>
</feature>
<feature type="transmembrane region" description="Helical" evidence="6">
    <location>
        <begin position="424"/>
        <end position="442"/>
    </location>
</feature>
<protein>
    <submittedName>
        <fullName evidence="8">DHA2 family multidrug resistance protein</fullName>
    </submittedName>
</protein>
<comment type="caution">
    <text evidence="8">The sequence shown here is derived from an EMBL/GenBank/DDBJ whole genome shotgun (WGS) entry which is preliminary data.</text>
</comment>
<dbReference type="RefSeq" id="WP_245426384.1">
    <property type="nucleotide sequence ID" value="NZ_QPJM01000009.1"/>
</dbReference>
<organism evidence="8 9">
    <name type="scientific">Phyllobacterium bourgognense</name>
    <dbReference type="NCBI Taxonomy" id="314236"/>
    <lineage>
        <taxon>Bacteria</taxon>
        <taxon>Pseudomonadati</taxon>
        <taxon>Pseudomonadota</taxon>
        <taxon>Alphaproteobacteria</taxon>
        <taxon>Hyphomicrobiales</taxon>
        <taxon>Phyllobacteriaceae</taxon>
        <taxon>Phyllobacterium</taxon>
    </lineage>
</organism>
<dbReference type="Proteomes" id="UP000253324">
    <property type="component" value="Unassembled WGS sequence"/>
</dbReference>
<proteinExistence type="predicted"/>
<keyword evidence="2" id="KW-0813">Transport</keyword>
<feature type="transmembrane region" description="Helical" evidence="6">
    <location>
        <begin position="97"/>
        <end position="116"/>
    </location>
</feature>
<evidence type="ECO:0000256" key="4">
    <source>
        <dbReference type="ARBA" id="ARBA00022989"/>
    </source>
</evidence>
<evidence type="ECO:0000313" key="9">
    <source>
        <dbReference type="Proteomes" id="UP000253324"/>
    </source>
</evidence>
<feature type="transmembrane region" description="Helical" evidence="6">
    <location>
        <begin position="354"/>
        <end position="374"/>
    </location>
</feature>
<name>A0A368YNV6_9HYPH</name>
<feature type="transmembrane region" description="Helical" evidence="6">
    <location>
        <begin position="250"/>
        <end position="268"/>
    </location>
</feature>
<evidence type="ECO:0000256" key="2">
    <source>
        <dbReference type="ARBA" id="ARBA00022448"/>
    </source>
</evidence>
<keyword evidence="5 6" id="KW-0472">Membrane</keyword>
<feature type="transmembrane region" description="Helical" evidence="6">
    <location>
        <begin position="394"/>
        <end position="412"/>
    </location>
</feature>
<keyword evidence="9" id="KW-1185">Reference proteome</keyword>
<feature type="transmembrane region" description="Helical" evidence="6">
    <location>
        <begin position="288"/>
        <end position="307"/>
    </location>
</feature>
<dbReference type="PROSITE" id="PS50850">
    <property type="entry name" value="MFS"/>
    <property type="match status" value="1"/>
</dbReference>
<dbReference type="GO" id="GO:0016020">
    <property type="term" value="C:membrane"/>
    <property type="evidence" value="ECO:0007669"/>
    <property type="project" value="UniProtKB-SubCell"/>
</dbReference>
<feature type="transmembrane region" description="Helical" evidence="6">
    <location>
        <begin position="156"/>
        <end position="175"/>
    </location>
</feature>
<reference evidence="8 9" key="1">
    <citation type="submission" date="2018-07" db="EMBL/GenBank/DDBJ databases">
        <title>Genomic Encyclopedia of Type Strains, Phase III (KMG-III): the genomes of soil and plant-associated and newly described type strains.</title>
        <authorList>
            <person name="Whitman W."/>
        </authorList>
    </citation>
    <scope>NUCLEOTIDE SEQUENCE [LARGE SCALE GENOMIC DNA]</scope>
    <source>
        <strain evidence="8 9">31-25a</strain>
    </source>
</reference>
<evidence type="ECO:0000259" key="7">
    <source>
        <dbReference type="PROSITE" id="PS50850"/>
    </source>
</evidence>
<evidence type="ECO:0000256" key="5">
    <source>
        <dbReference type="ARBA" id="ARBA00023136"/>
    </source>
</evidence>
<sequence>MREVIAIPSSFPATGAPSATGSNPTKRTIAALVGILLAAIMAGLNARVSALALADLRGQLGYGIDQGSWINTAYSAGELAIMPFAAWFAITLSIRRFHLCLLVSCTILATILPYIQNLNLLLVLRFAQGISCGGMIPILMMAALKFLPLSIRLHGLALFALTSTFAPNVAIWLTGQWTDVLVDWRFVYWQVIPMAAFSSLLVGWGLPKEPIQIARFRHANWFGMAFAIPSLCLLTIGLDQGSRLDWFNSPLITTTVTVGSVLLISFFLSEWHHPQPFLKLQMLSRRNLGLGLVIFACLLVVLLSGSMLPSTFLGQIQGYKALQGAPLGLIIALPQLFLGSIVALILYQKWIDARIIFVIGLCLISLACLDASFVNSDWNGDQFIKAQVLQGLGQPMAIVPMLFLITSVVHPSEGPYVSGTINTLRVFSTLSGAAVVGQFVTVRGRFHSEMLLNNAGLVGSSPANPIDLPTLQNLIADQALVLATADAYRLLGSLGILLIPLVLGLSYIPSPSAGTGTNPRSIGSTK</sequence>
<dbReference type="InterPro" id="IPR036259">
    <property type="entry name" value="MFS_trans_sf"/>
</dbReference>
<feature type="transmembrane region" description="Helical" evidence="6">
    <location>
        <begin position="29"/>
        <end position="48"/>
    </location>
</feature>
<feature type="transmembrane region" description="Helical" evidence="6">
    <location>
        <begin position="327"/>
        <end position="347"/>
    </location>
</feature>
<evidence type="ECO:0000256" key="1">
    <source>
        <dbReference type="ARBA" id="ARBA00004141"/>
    </source>
</evidence>
<dbReference type="InterPro" id="IPR011701">
    <property type="entry name" value="MFS"/>
</dbReference>
<dbReference type="PANTHER" id="PTHR42718">
    <property type="entry name" value="MAJOR FACILITATOR SUPERFAMILY MULTIDRUG TRANSPORTER MFSC"/>
    <property type="match status" value="1"/>
</dbReference>
<keyword evidence="3 6" id="KW-0812">Transmembrane</keyword>
<keyword evidence="4 6" id="KW-1133">Transmembrane helix</keyword>
<evidence type="ECO:0000256" key="3">
    <source>
        <dbReference type="ARBA" id="ARBA00022692"/>
    </source>
</evidence>
<dbReference type="AlphaFoldDB" id="A0A368YNV6"/>
<evidence type="ECO:0000313" key="8">
    <source>
        <dbReference type="EMBL" id="RCW81911.1"/>
    </source>
</evidence>
<feature type="transmembrane region" description="Helical" evidence="6">
    <location>
        <begin position="487"/>
        <end position="508"/>
    </location>
</feature>
<feature type="transmembrane region" description="Helical" evidence="6">
    <location>
        <begin position="122"/>
        <end position="144"/>
    </location>
</feature>
<dbReference type="SUPFAM" id="SSF103473">
    <property type="entry name" value="MFS general substrate transporter"/>
    <property type="match status" value="1"/>
</dbReference>
<comment type="subcellular location">
    <subcellularLocation>
        <location evidence="1">Membrane</location>
        <topology evidence="1">Multi-pass membrane protein</topology>
    </subcellularLocation>
</comment>
<dbReference type="InterPro" id="IPR020846">
    <property type="entry name" value="MFS_dom"/>
</dbReference>
<accession>A0A368YNV6</accession>
<dbReference type="PANTHER" id="PTHR42718:SF9">
    <property type="entry name" value="MAJOR FACILITATOR SUPERFAMILY MULTIDRUG TRANSPORTER MFSC"/>
    <property type="match status" value="1"/>
</dbReference>
<feature type="domain" description="Major facilitator superfamily (MFS) profile" evidence="7">
    <location>
        <begin position="31"/>
        <end position="526"/>
    </location>
</feature>
<dbReference type="EMBL" id="QPJM01000009">
    <property type="protein sequence ID" value="RCW81911.1"/>
    <property type="molecule type" value="Genomic_DNA"/>
</dbReference>
<feature type="transmembrane region" description="Helical" evidence="6">
    <location>
        <begin position="68"/>
        <end position="90"/>
    </location>
</feature>
<evidence type="ECO:0000256" key="6">
    <source>
        <dbReference type="SAM" id="Phobius"/>
    </source>
</evidence>
<dbReference type="GO" id="GO:0022857">
    <property type="term" value="F:transmembrane transporter activity"/>
    <property type="evidence" value="ECO:0007669"/>
    <property type="project" value="InterPro"/>
</dbReference>
<dbReference type="Gene3D" id="1.20.1250.20">
    <property type="entry name" value="MFS general substrate transporter like domains"/>
    <property type="match status" value="1"/>
</dbReference>